<feature type="repeat" description="PPR" evidence="3">
    <location>
        <begin position="571"/>
        <end position="605"/>
    </location>
</feature>
<dbReference type="EMBL" id="JAYMYS010000002">
    <property type="protein sequence ID" value="KAK7407187.1"/>
    <property type="molecule type" value="Genomic_DNA"/>
</dbReference>
<feature type="repeat" description="PPR" evidence="3">
    <location>
        <begin position="256"/>
        <end position="290"/>
    </location>
</feature>
<feature type="repeat" description="PPR" evidence="3">
    <location>
        <begin position="291"/>
        <end position="325"/>
    </location>
</feature>
<keyword evidence="2" id="KW-0677">Repeat</keyword>
<feature type="repeat" description="PPR" evidence="3">
    <location>
        <begin position="326"/>
        <end position="360"/>
    </location>
</feature>
<evidence type="ECO:0000256" key="1">
    <source>
        <dbReference type="ARBA" id="ARBA00007626"/>
    </source>
</evidence>
<dbReference type="Gene3D" id="1.25.40.10">
    <property type="entry name" value="Tetratricopeptide repeat domain"/>
    <property type="match status" value="7"/>
</dbReference>
<accession>A0AAN9T6W2</accession>
<feature type="repeat" description="PPR" evidence="3">
    <location>
        <begin position="190"/>
        <end position="224"/>
    </location>
</feature>
<name>A0AAN9T6W2_PSOTE</name>
<protein>
    <recommendedName>
        <fullName evidence="6">Pentatricopeptide repeat-containing protein</fullName>
    </recommendedName>
</protein>
<dbReference type="PROSITE" id="PS51375">
    <property type="entry name" value="PPR"/>
    <property type="match status" value="17"/>
</dbReference>
<feature type="repeat" description="PPR" evidence="3">
    <location>
        <begin position="641"/>
        <end position="675"/>
    </location>
</feature>
<dbReference type="PANTHER" id="PTHR47939">
    <property type="entry name" value="MEMBRANE-ASSOCIATED SALT-INDUCIBLE PROTEIN-LIKE"/>
    <property type="match status" value="1"/>
</dbReference>
<feature type="repeat" description="PPR" evidence="3">
    <location>
        <begin position="775"/>
        <end position="809"/>
    </location>
</feature>
<dbReference type="InterPro" id="IPR050667">
    <property type="entry name" value="PPR-containing_protein"/>
</dbReference>
<proteinExistence type="inferred from homology"/>
<evidence type="ECO:0000313" key="4">
    <source>
        <dbReference type="EMBL" id="KAK7407187.1"/>
    </source>
</evidence>
<evidence type="ECO:0000256" key="3">
    <source>
        <dbReference type="PROSITE-ProRule" id="PRU00708"/>
    </source>
</evidence>
<dbReference type="Pfam" id="PF13041">
    <property type="entry name" value="PPR_2"/>
    <property type="match status" value="8"/>
</dbReference>
<dbReference type="SUPFAM" id="SSF48452">
    <property type="entry name" value="TPR-like"/>
    <property type="match status" value="1"/>
</dbReference>
<feature type="repeat" description="PPR" evidence="3">
    <location>
        <begin position="501"/>
        <end position="535"/>
    </location>
</feature>
<dbReference type="NCBIfam" id="TIGR00756">
    <property type="entry name" value="PPR"/>
    <property type="match status" value="15"/>
</dbReference>
<feature type="repeat" description="PPR" evidence="3">
    <location>
        <begin position="225"/>
        <end position="255"/>
    </location>
</feature>
<feature type="repeat" description="PPR" evidence="3">
    <location>
        <begin position="466"/>
        <end position="500"/>
    </location>
</feature>
<dbReference type="Proteomes" id="UP001386955">
    <property type="component" value="Unassembled WGS sequence"/>
</dbReference>
<dbReference type="InterPro" id="IPR002885">
    <property type="entry name" value="PPR_rpt"/>
</dbReference>
<dbReference type="AlphaFoldDB" id="A0AAN9T6W2"/>
<feature type="repeat" description="PPR" evidence="3">
    <location>
        <begin position="396"/>
        <end position="430"/>
    </location>
</feature>
<keyword evidence="5" id="KW-1185">Reference proteome</keyword>
<comment type="caution">
    <text evidence="4">The sequence shown here is derived from an EMBL/GenBank/DDBJ whole genome shotgun (WGS) entry which is preliminary data.</text>
</comment>
<evidence type="ECO:0008006" key="6">
    <source>
        <dbReference type="Google" id="ProtNLM"/>
    </source>
</evidence>
<feature type="repeat" description="PPR" evidence="3">
    <location>
        <begin position="431"/>
        <end position="465"/>
    </location>
</feature>
<dbReference type="PANTHER" id="PTHR47939:SF13">
    <property type="entry name" value="OS03G0201400 PROTEIN"/>
    <property type="match status" value="1"/>
</dbReference>
<feature type="repeat" description="PPR" evidence="3">
    <location>
        <begin position="845"/>
        <end position="879"/>
    </location>
</feature>
<comment type="similarity">
    <text evidence="1">Belongs to the PPR family. P subfamily.</text>
</comment>
<feature type="repeat" description="PPR" evidence="3">
    <location>
        <begin position="536"/>
        <end position="570"/>
    </location>
</feature>
<sequence>MAGIPLLLCACTLQVMRRSEPLISVSGGRRAFSSEQTSLPLELLSILSRPNWRKDPSLNALIPSLTPSLLSALFNLNPHPLTALNFFRWIRRNHAFTPTLPTYHSLLLLLVRTRTLAAAENLRNSIIKSCASPRDASFVLNFLRRMHHTSQFNLSLTSYNRLLICLSSFSMTHQITSLFKEMLDGNVSPNLITFNTILNTYCKLGDMVVARLLFARFFKSHFAPDSFTYTSLILGYCRSNAVERAYRVFRVMPRRNVVSYTNLIHALCDTGHLDEALKLWSQMKEDGCFPSVRTYTVLIAALCDAGNEVEALTLFGDMVEGGCEPNVYTYTVLIDYFCKKSRVEEAMQMFNKMVEKGVAPSVVPYNALIAGYCKQGMMGDAVGVLGLMDSKNVPPNAQTYNELICGFCGSKSMDRAMALLNNMVERKLSPNVVTYNTLIHGLCKAGVVDSASRLFHLMIKDGFSPDQRTFNAFVGCLCRMGRVGEAHEIVEFLKEKHIKANEHIYTALIDGYCKAGKTEDAVLLFKRMLAEECLPNSITFNVLIDGLRKEGKVQDALLLVENMAKFDVKPTLHTYTILVEEVLKEFDFDRANEILNKMISSGYQPNVVTYTAFIKAYCSQGRLEEAEEMVLKIKNDGILLDSFVYNLLINAYGCMGLLDGAFGVLKCMFDTSCEPSYQTYSILMKHVMIEKYKKEVSNPVGLSLSLTNFSADNGDIWNKIDFEITTVLFEKMVECGIAPHINTYHKLIRGLCRVGRLDVAFHLYHHMRGSEISPSESIHNSLLSSCCKLGMFGEAVTLLDSMMECSHLAHLESCKLLICGLFEQKNTEKAEAIFCSLLSCGYNYDEVAWKVLIDGLAKSGYVDKCSEFLNLMKKNGCHLHSETYSMLMQELNKV</sequence>
<feature type="repeat" description="PPR" evidence="3">
    <location>
        <begin position="361"/>
        <end position="395"/>
    </location>
</feature>
<evidence type="ECO:0000256" key="2">
    <source>
        <dbReference type="ARBA" id="ARBA00022737"/>
    </source>
</evidence>
<feature type="repeat" description="PPR" evidence="3">
    <location>
        <begin position="740"/>
        <end position="774"/>
    </location>
</feature>
<dbReference type="Pfam" id="PF12854">
    <property type="entry name" value="PPR_1"/>
    <property type="match status" value="1"/>
</dbReference>
<reference evidence="4 5" key="1">
    <citation type="submission" date="2024-01" db="EMBL/GenBank/DDBJ databases">
        <title>The genomes of 5 underutilized Papilionoideae crops provide insights into root nodulation and disease resistanc.</title>
        <authorList>
            <person name="Jiang F."/>
        </authorList>
    </citation>
    <scope>NUCLEOTIDE SEQUENCE [LARGE SCALE GENOMIC DNA]</scope>
    <source>
        <strain evidence="4">DUOXIRENSHENG_FW03</strain>
        <tissue evidence="4">Leaves</tissue>
    </source>
</reference>
<organism evidence="4 5">
    <name type="scientific">Psophocarpus tetragonolobus</name>
    <name type="common">Winged bean</name>
    <name type="synonym">Dolichos tetragonolobus</name>
    <dbReference type="NCBI Taxonomy" id="3891"/>
    <lineage>
        <taxon>Eukaryota</taxon>
        <taxon>Viridiplantae</taxon>
        <taxon>Streptophyta</taxon>
        <taxon>Embryophyta</taxon>
        <taxon>Tracheophyta</taxon>
        <taxon>Spermatophyta</taxon>
        <taxon>Magnoliopsida</taxon>
        <taxon>eudicotyledons</taxon>
        <taxon>Gunneridae</taxon>
        <taxon>Pentapetalae</taxon>
        <taxon>rosids</taxon>
        <taxon>fabids</taxon>
        <taxon>Fabales</taxon>
        <taxon>Fabaceae</taxon>
        <taxon>Papilionoideae</taxon>
        <taxon>50 kb inversion clade</taxon>
        <taxon>NPAAA clade</taxon>
        <taxon>indigoferoid/millettioid clade</taxon>
        <taxon>Phaseoleae</taxon>
        <taxon>Psophocarpus</taxon>
    </lineage>
</organism>
<evidence type="ECO:0000313" key="5">
    <source>
        <dbReference type="Proteomes" id="UP001386955"/>
    </source>
</evidence>
<dbReference type="InterPro" id="IPR011990">
    <property type="entry name" value="TPR-like_helical_dom_sf"/>
</dbReference>
<gene>
    <name evidence="4" type="ORF">VNO78_08889</name>
</gene>
<feature type="repeat" description="PPR" evidence="3">
    <location>
        <begin position="606"/>
        <end position="640"/>
    </location>
</feature>